<dbReference type="InterPro" id="IPR010985">
    <property type="entry name" value="Ribbon_hlx_hlx"/>
</dbReference>
<dbReference type="SUPFAM" id="SSF47598">
    <property type="entry name" value="Ribbon-helix-helix"/>
    <property type="match status" value="1"/>
</dbReference>
<dbReference type="RefSeq" id="WP_087619518.1">
    <property type="nucleotide sequence ID" value="NZ_NEXX01000001.1"/>
</dbReference>
<dbReference type="OrthoDB" id="5297106at2"/>
<name>A0A1Z9Z310_9GAMM</name>
<comment type="caution">
    <text evidence="1">The sequence shown here is derived from an EMBL/GenBank/DDBJ whole genome shotgun (WGS) entry which is preliminary data.</text>
</comment>
<dbReference type="SUPFAM" id="SSF143100">
    <property type="entry name" value="TTHA1013/TTHA0281-like"/>
    <property type="match status" value="1"/>
</dbReference>
<sequence>MINILKVDGYSAVVNYDPDIDMFRGEFTDLNGSADFYATTIDDLKKEAKISLDTFLTVCKERNIEPIKTYSGRFNTRIPSELHKKLVLIATVQGKSINDFVKQAIEKEIIEAEIT</sequence>
<dbReference type="Pfam" id="PF05534">
    <property type="entry name" value="HicB"/>
    <property type="match status" value="1"/>
</dbReference>
<evidence type="ECO:0000313" key="2">
    <source>
        <dbReference type="Proteomes" id="UP000196536"/>
    </source>
</evidence>
<dbReference type="InterPro" id="IPR013321">
    <property type="entry name" value="Arc_rbn_hlx_hlx"/>
</dbReference>
<reference evidence="1 2" key="1">
    <citation type="submission" date="2017-05" db="EMBL/GenBank/DDBJ databases">
        <title>Acinetobacter populi ANC 5415 (= PBJ7), whole genome shotgun sequencing project.</title>
        <authorList>
            <person name="Nemec A."/>
            <person name="Radolfova-Krizova L."/>
        </authorList>
    </citation>
    <scope>NUCLEOTIDE SEQUENCE [LARGE SCALE GENOMIC DNA]</scope>
    <source>
        <strain evidence="1 2">PBJ7</strain>
    </source>
</reference>
<dbReference type="Gene3D" id="1.10.1220.10">
    <property type="entry name" value="Met repressor-like"/>
    <property type="match status" value="1"/>
</dbReference>
<gene>
    <name evidence="1" type="ORF">CAP51_04410</name>
</gene>
<dbReference type="InterPro" id="IPR008651">
    <property type="entry name" value="Uncharacterised_HicB"/>
</dbReference>
<protein>
    <submittedName>
        <fullName evidence="1">Toxin-antitoxin system HicB family antitoxin</fullName>
    </submittedName>
</protein>
<proteinExistence type="predicted"/>
<organism evidence="1 2">
    <name type="scientific">Acinetobacter populi</name>
    <dbReference type="NCBI Taxonomy" id="1582270"/>
    <lineage>
        <taxon>Bacteria</taxon>
        <taxon>Pseudomonadati</taxon>
        <taxon>Pseudomonadota</taxon>
        <taxon>Gammaproteobacteria</taxon>
        <taxon>Moraxellales</taxon>
        <taxon>Moraxellaceae</taxon>
        <taxon>Acinetobacter</taxon>
    </lineage>
</organism>
<dbReference type="Proteomes" id="UP000196536">
    <property type="component" value="Unassembled WGS sequence"/>
</dbReference>
<dbReference type="AlphaFoldDB" id="A0A1Z9Z310"/>
<dbReference type="EMBL" id="NEXX01000001">
    <property type="protein sequence ID" value="OUY08863.1"/>
    <property type="molecule type" value="Genomic_DNA"/>
</dbReference>
<dbReference type="GO" id="GO:0006355">
    <property type="term" value="P:regulation of DNA-templated transcription"/>
    <property type="evidence" value="ECO:0007669"/>
    <property type="project" value="InterPro"/>
</dbReference>
<accession>A0A1Z9Z310</accession>
<evidence type="ECO:0000313" key="1">
    <source>
        <dbReference type="EMBL" id="OUY08863.1"/>
    </source>
</evidence>
<dbReference type="InterPro" id="IPR035069">
    <property type="entry name" value="TTHA1013/TTHA0281-like"/>
</dbReference>
<keyword evidence="2" id="KW-1185">Reference proteome</keyword>